<dbReference type="Pfam" id="PF05193">
    <property type="entry name" value="Peptidase_M16_C"/>
    <property type="match status" value="1"/>
</dbReference>
<proteinExistence type="inferred from homology"/>
<dbReference type="PANTHER" id="PTHR43690">
    <property type="entry name" value="NARDILYSIN"/>
    <property type="match status" value="1"/>
</dbReference>
<dbReference type="Gene3D" id="3.30.830.10">
    <property type="entry name" value="Metalloenzyme, LuxS/M16 peptidase-like"/>
    <property type="match status" value="4"/>
</dbReference>
<keyword evidence="7" id="KW-0479">Metal-binding</keyword>
<gene>
    <name evidence="19" type="ORF">NBRC116591_40570</name>
</gene>
<dbReference type="InterPro" id="IPR054734">
    <property type="entry name" value="PqqF-like_C_4"/>
</dbReference>
<feature type="domain" description="Peptidase M16 middle/third" evidence="17">
    <location>
        <begin position="429"/>
        <end position="704"/>
    </location>
</feature>
<comment type="similarity">
    <text evidence="3 14">Belongs to the peptidase M16 family.</text>
</comment>
<evidence type="ECO:0000313" key="19">
    <source>
        <dbReference type="EMBL" id="GAA6170243.1"/>
    </source>
</evidence>
<feature type="domain" description="Coenzyme PQQ synthesis protein F-like C-terminal lobe" evidence="18">
    <location>
        <begin position="806"/>
        <end position="899"/>
    </location>
</feature>
<evidence type="ECO:0000313" key="20">
    <source>
        <dbReference type="Proteomes" id="UP001465153"/>
    </source>
</evidence>
<dbReference type="Pfam" id="PF22456">
    <property type="entry name" value="PqqF-like_C_4"/>
    <property type="match status" value="1"/>
</dbReference>
<evidence type="ECO:0000256" key="6">
    <source>
        <dbReference type="ARBA" id="ARBA00022670"/>
    </source>
</evidence>
<evidence type="ECO:0000256" key="3">
    <source>
        <dbReference type="ARBA" id="ARBA00007261"/>
    </source>
</evidence>
<name>A0ABQ0AFC3_9GAMM</name>
<keyword evidence="9" id="KW-0862">Zinc</keyword>
<evidence type="ECO:0000256" key="9">
    <source>
        <dbReference type="ARBA" id="ARBA00022833"/>
    </source>
</evidence>
<dbReference type="InterPro" id="IPR011249">
    <property type="entry name" value="Metalloenz_LuxS/M16"/>
</dbReference>
<evidence type="ECO:0000259" key="18">
    <source>
        <dbReference type="Pfam" id="PF22456"/>
    </source>
</evidence>
<evidence type="ECO:0000256" key="13">
    <source>
        <dbReference type="ARBA" id="ARBA00033450"/>
    </source>
</evidence>
<dbReference type="InterPro" id="IPR011765">
    <property type="entry name" value="Pept_M16_N"/>
</dbReference>
<evidence type="ECO:0000256" key="10">
    <source>
        <dbReference type="ARBA" id="ARBA00023049"/>
    </source>
</evidence>
<dbReference type="Pfam" id="PF00675">
    <property type="entry name" value="Peptidase_M16"/>
    <property type="match status" value="1"/>
</dbReference>
<evidence type="ECO:0000256" key="2">
    <source>
        <dbReference type="ARBA" id="ARBA00002184"/>
    </source>
</evidence>
<dbReference type="InterPro" id="IPR050626">
    <property type="entry name" value="Peptidase_M16"/>
</dbReference>
<dbReference type="PROSITE" id="PS00143">
    <property type="entry name" value="INSULINASE"/>
    <property type="match status" value="1"/>
</dbReference>
<feature type="domain" description="Peptidase M16 N-terminal" evidence="15">
    <location>
        <begin position="86"/>
        <end position="201"/>
    </location>
</feature>
<evidence type="ECO:0000259" key="16">
    <source>
        <dbReference type="Pfam" id="PF05193"/>
    </source>
</evidence>
<evidence type="ECO:0000259" key="15">
    <source>
        <dbReference type="Pfam" id="PF00675"/>
    </source>
</evidence>
<dbReference type="RefSeq" id="WP_353304544.1">
    <property type="nucleotide sequence ID" value="NZ_BAABWN010000021.1"/>
</dbReference>
<feature type="domain" description="Peptidase M16 C-terminal" evidence="16">
    <location>
        <begin position="243"/>
        <end position="419"/>
    </location>
</feature>
<dbReference type="InterPro" id="IPR007863">
    <property type="entry name" value="Peptidase_M16_C"/>
</dbReference>
<evidence type="ECO:0000256" key="7">
    <source>
        <dbReference type="ARBA" id="ARBA00022723"/>
    </source>
</evidence>
<comment type="function">
    <text evidence="2">Endopeptidase that degrades small peptides of less than 7 kDa, such as glucagon and insulin.</text>
</comment>
<dbReference type="InterPro" id="IPR001431">
    <property type="entry name" value="Pept_M16_Zn_BS"/>
</dbReference>
<dbReference type="PANTHER" id="PTHR43690:SF18">
    <property type="entry name" value="INSULIN-DEGRADING ENZYME-RELATED"/>
    <property type="match status" value="1"/>
</dbReference>
<keyword evidence="20" id="KW-1185">Reference proteome</keyword>
<dbReference type="Proteomes" id="UP001465153">
    <property type="component" value="Unassembled WGS sequence"/>
</dbReference>
<evidence type="ECO:0000256" key="4">
    <source>
        <dbReference type="ARBA" id="ARBA00012449"/>
    </source>
</evidence>
<evidence type="ECO:0000256" key="11">
    <source>
        <dbReference type="ARBA" id="ARBA00029597"/>
    </source>
</evidence>
<comment type="cofactor">
    <cofactor evidence="1">
        <name>Zn(2+)</name>
        <dbReference type="ChEBI" id="CHEBI:29105"/>
    </cofactor>
</comment>
<evidence type="ECO:0000256" key="1">
    <source>
        <dbReference type="ARBA" id="ARBA00001947"/>
    </source>
</evidence>
<evidence type="ECO:0000259" key="17">
    <source>
        <dbReference type="Pfam" id="PF16187"/>
    </source>
</evidence>
<protein>
    <recommendedName>
        <fullName evidence="5">Protease 3</fullName>
        <ecNumber evidence="4">3.4.24.55</ecNumber>
    </recommendedName>
    <alternativeName>
        <fullName evidence="13">Pitrilysin</fullName>
    </alternativeName>
    <alternativeName>
        <fullName evidence="12">Protease III</fullName>
    </alternativeName>
    <alternativeName>
        <fullName evidence="11">Protease pi</fullName>
    </alternativeName>
</protein>
<dbReference type="Pfam" id="PF16187">
    <property type="entry name" value="Peptidase_M16_M"/>
    <property type="match status" value="1"/>
</dbReference>
<evidence type="ECO:0000256" key="5">
    <source>
        <dbReference type="ARBA" id="ARBA00017565"/>
    </source>
</evidence>
<comment type="caution">
    <text evidence="19">The sequence shown here is derived from an EMBL/GenBank/DDBJ whole genome shotgun (WGS) entry which is preliminary data.</text>
</comment>
<dbReference type="InterPro" id="IPR032632">
    <property type="entry name" value="Peptidase_M16_M"/>
</dbReference>
<keyword evidence="6" id="KW-0645">Protease</keyword>
<dbReference type="SUPFAM" id="SSF63411">
    <property type="entry name" value="LuxS/MPP-like metallohydrolase"/>
    <property type="match status" value="4"/>
</dbReference>
<dbReference type="EC" id="3.4.24.55" evidence="4"/>
<evidence type="ECO:0000256" key="8">
    <source>
        <dbReference type="ARBA" id="ARBA00022801"/>
    </source>
</evidence>
<keyword evidence="10" id="KW-0482">Metalloprotease</keyword>
<accession>A0ABQ0AFC3</accession>
<dbReference type="EMBL" id="BAABWN010000021">
    <property type="protein sequence ID" value="GAA6170243.1"/>
    <property type="molecule type" value="Genomic_DNA"/>
</dbReference>
<reference evidence="19 20" key="1">
    <citation type="submission" date="2024-04" db="EMBL/GenBank/DDBJ databases">
        <title>Draft genome sequence of Sessilibacter corallicola NBRC 116591.</title>
        <authorList>
            <person name="Miyakawa T."/>
            <person name="Kusuya Y."/>
            <person name="Miura T."/>
        </authorList>
    </citation>
    <scope>NUCLEOTIDE SEQUENCE [LARGE SCALE GENOMIC DNA]</scope>
    <source>
        <strain evidence="19 20">KU-00831-HH</strain>
    </source>
</reference>
<sequence length="974" mass="110924">MDKDVKNCTLMKPSFSRFVLRFRRIQRPVPARSTRLTTFVQSPLRYLLLVCCTLFALNVNAVEVLKGDIDDREYKYFELDNGLKALVIHDSTTDKAAAALDVYVGSADNPDDRRGLAHFLEHMLFLGTEKYPQADEYQQFISQNGGSHNAYTSSEHTNYFFEVKASALEPALDRFAQFFIAPLFTPEYVDRERKAVHSEYSSKIKDDFRKSFDAYREVVNPEHPASQFSVGSLETLADREGDLVRDDLVEFYKKYYSSDQMVLVVLGKEPIDKLQAMVLERFKQVPRNNKPVERKSIPMFTPGSLPLQVSTLPEAEGHRLSLSFPVPPTQEHFRKKPLRFIGNLVGHEGEGSLIDVLKQQGWVESLSAGEGFSDRFNGSFQISMQLTDEGLKNKDQIVALAFAEIKQIKKSGLKKWRYKEQGEIADIGFRFLEKQSPSGTVSFIAGRLQDTPPEYALRAGTLFEKFDKKLIKDYLSYLTPENLFLHLSSKTVETDKVSFYYQTHYSVESLSGKSWPLDKKLAKQLKLPAKNQFVPENLRLIAQNSSSAKPELIEQKNIDLWFKNDIDFRVPRGVTYVRFLLPQVSKDVKNSVMLDLLAAMVEESLQTFSYPASLAGLYYGINNNSRGFDIRISGYSDKQLVLLSEITEELNDYSSYSNQFDAVKNRLVREWSNVEKQTPYLQIFADISSALFSPKWEVKDKLAALKEITSDDLNQFSKVLFDNGKAEIFVHGNFNEGSAKDIAELVNTELLAKQSGSDLALAPAKVVKLSDKERWKWISVQHPDNALVGYLQGKSDTLEDQAKMMLLEQTMDSGFYNRLRTEQQLGYIVAVTSLNLKETPSVAFVVQSPNTSVMDIRTAMFDYFSTFDPSENLDQNKQALIARLLEAPKNLFERSDVYWSNIGHDNVDFDRQEQLAKLVESISSEDFSAFAKSMLEEGNWLWYAAAEESEMPEGIKPIKNVQQFKQASESYVYP</sequence>
<keyword evidence="8" id="KW-0378">Hydrolase</keyword>
<evidence type="ECO:0000256" key="12">
    <source>
        <dbReference type="ARBA" id="ARBA00031184"/>
    </source>
</evidence>
<evidence type="ECO:0000256" key="14">
    <source>
        <dbReference type="RuleBase" id="RU004447"/>
    </source>
</evidence>
<organism evidence="19 20">
    <name type="scientific">Sessilibacter corallicola</name>
    <dbReference type="NCBI Taxonomy" id="2904075"/>
    <lineage>
        <taxon>Bacteria</taxon>
        <taxon>Pseudomonadati</taxon>
        <taxon>Pseudomonadota</taxon>
        <taxon>Gammaproteobacteria</taxon>
        <taxon>Cellvibrionales</taxon>
        <taxon>Cellvibrionaceae</taxon>
        <taxon>Sessilibacter</taxon>
    </lineage>
</organism>